<evidence type="ECO:0000256" key="4">
    <source>
        <dbReference type="ARBA" id="ARBA00019665"/>
    </source>
</evidence>
<evidence type="ECO:0000256" key="3">
    <source>
        <dbReference type="ARBA" id="ARBA00012438"/>
    </source>
</evidence>
<evidence type="ECO:0000256" key="10">
    <source>
        <dbReference type="ARBA" id="ARBA00022692"/>
    </source>
</evidence>
<evidence type="ECO:0000256" key="15">
    <source>
        <dbReference type="ARBA" id="ARBA00023012"/>
    </source>
</evidence>
<dbReference type="SUPFAM" id="SSF55874">
    <property type="entry name" value="ATPase domain of HSP90 chaperone/DNA topoisomerase II/histidine kinase"/>
    <property type="match status" value="1"/>
</dbReference>
<comment type="caution">
    <text evidence="21">The sequence shown here is derived from an EMBL/GenBank/DDBJ whole genome shotgun (WGS) entry which is preliminary data.</text>
</comment>
<evidence type="ECO:0000313" key="22">
    <source>
        <dbReference type="EMBL" id="KRT57479.1"/>
    </source>
</evidence>
<dbReference type="InterPro" id="IPR003594">
    <property type="entry name" value="HATPase_dom"/>
</dbReference>
<dbReference type="Pfam" id="PF02518">
    <property type="entry name" value="HATPase_c"/>
    <property type="match status" value="1"/>
</dbReference>
<evidence type="ECO:0000313" key="23">
    <source>
        <dbReference type="Proteomes" id="UP000051276"/>
    </source>
</evidence>
<dbReference type="InterPro" id="IPR004358">
    <property type="entry name" value="Sig_transdc_His_kin-like_C"/>
</dbReference>
<dbReference type="PROSITE" id="PS50109">
    <property type="entry name" value="HIS_KIN"/>
    <property type="match status" value="1"/>
</dbReference>
<keyword evidence="24" id="KW-1185">Reference proteome</keyword>
<dbReference type="PANTHER" id="PTHR45453:SF1">
    <property type="entry name" value="PHOSPHATE REGULON SENSOR PROTEIN PHOR"/>
    <property type="match status" value="1"/>
</dbReference>
<evidence type="ECO:0000256" key="7">
    <source>
        <dbReference type="ARBA" id="ARBA00022553"/>
    </source>
</evidence>
<evidence type="ECO:0000256" key="8">
    <source>
        <dbReference type="ARBA" id="ARBA00022592"/>
    </source>
</evidence>
<dbReference type="GO" id="GO:0000155">
    <property type="term" value="F:phosphorelay sensor kinase activity"/>
    <property type="evidence" value="ECO:0007669"/>
    <property type="project" value="InterPro"/>
</dbReference>
<feature type="transmembrane region" description="Helical" evidence="18">
    <location>
        <begin position="12"/>
        <end position="28"/>
    </location>
</feature>
<dbReference type="PATRIC" id="fig|54398.3.peg.598"/>
<evidence type="ECO:0000256" key="17">
    <source>
        <dbReference type="ARBA" id="ARBA00025207"/>
    </source>
</evidence>
<dbReference type="STRING" id="54398.Ga0074115_106118"/>
<dbReference type="InterPro" id="IPR035965">
    <property type="entry name" value="PAS-like_dom_sf"/>
</dbReference>
<dbReference type="Proteomes" id="UP000051276">
    <property type="component" value="Unassembled WGS sequence"/>
</dbReference>
<dbReference type="InterPro" id="IPR014310">
    <property type="entry name" value="Sig_transdc_His_kinase_PhoR"/>
</dbReference>
<dbReference type="NCBIfam" id="NF008235">
    <property type="entry name" value="PRK11006.1"/>
    <property type="match status" value="1"/>
</dbReference>
<dbReference type="Pfam" id="PF00512">
    <property type="entry name" value="HisKA"/>
    <property type="match status" value="1"/>
</dbReference>
<dbReference type="Gene3D" id="3.30.450.20">
    <property type="entry name" value="PAS domain"/>
    <property type="match status" value="1"/>
</dbReference>
<evidence type="ECO:0000256" key="5">
    <source>
        <dbReference type="ARBA" id="ARBA00022448"/>
    </source>
</evidence>
<keyword evidence="8" id="KW-0592">Phosphate transport</keyword>
<organism evidence="21 24">
    <name type="scientific">endosymbiont of Ridgeia piscesae</name>
    <dbReference type="NCBI Taxonomy" id="54398"/>
    <lineage>
        <taxon>Bacteria</taxon>
        <taxon>Pseudomonadati</taxon>
        <taxon>Pseudomonadota</taxon>
        <taxon>Gammaproteobacteria</taxon>
        <taxon>sulfur-oxidizing symbionts</taxon>
    </lineage>
</organism>
<dbReference type="InterPro" id="IPR005467">
    <property type="entry name" value="His_kinase_dom"/>
</dbReference>
<dbReference type="Pfam" id="PF11808">
    <property type="entry name" value="PhoR"/>
    <property type="match status" value="1"/>
</dbReference>
<reference evidence="23 24" key="1">
    <citation type="submission" date="2015-11" db="EMBL/GenBank/DDBJ databases">
        <title>The genome of Candidatus Endoriftia persephone in Ridgeia piscesae and population structure of the North Eastern Pacific vestimentiferan symbionts.</title>
        <authorList>
            <person name="Perez M."/>
            <person name="Juniper K.S."/>
        </authorList>
    </citation>
    <scope>NUCLEOTIDE SEQUENCE [LARGE SCALE GENOMIC DNA]</scope>
    <source>
        <strain evidence="22">Ind10</strain>
        <strain evidence="21">Ind11</strain>
    </source>
</reference>
<protein>
    <recommendedName>
        <fullName evidence="4">Phosphate regulon sensor protein PhoR</fullName>
        <ecNumber evidence="3">2.7.13.3</ecNumber>
    </recommendedName>
</protein>
<evidence type="ECO:0000256" key="9">
    <source>
        <dbReference type="ARBA" id="ARBA00022679"/>
    </source>
</evidence>
<keyword evidence="11" id="KW-0547">Nucleotide-binding</keyword>
<evidence type="ECO:0000259" key="19">
    <source>
        <dbReference type="PROSITE" id="PS50109"/>
    </source>
</evidence>
<dbReference type="InterPro" id="IPR036890">
    <property type="entry name" value="HATPase_C_sf"/>
</dbReference>
<evidence type="ECO:0000313" key="24">
    <source>
        <dbReference type="Proteomes" id="UP000051634"/>
    </source>
</evidence>
<dbReference type="FunFam" id="1.10.287.130:FF:000008">
    <property type="entry name" value="Two-component sensor histidine kinase"/>
    <property type="match status" value="1"/>
</dbReference>
<dbReference type="GO" id="GO:0016036">
    <property type="term" value="P:cellular response to phosphate starvation"/>
    <property type="evidence" value="ECO:0007669"/>
    <property type="project" value="TreeGrafter"/>
</dbReference>
<evidence type="ECO:0000256" key="18">
    <source>
        <dbReference type="SAM" id="Phobius"/>
    </source>
</evidence>
<dbReference type="CDD" id="cd00082">
    <property type="entry name" value="HisKA"/>
    <property type="match status" value="1"/>
</dbReference>
<dbReference type="EMBL" id="LDXT01000097">
    <property type="protein sequence ID" value="KRT53562.1"/>
    <property type="molecule type" value="Genomic_DNA"/>
</dbReference>
<keyword evidence="14 18" id="KW-1133">Transmembrane helix</keyword>
<dbReference type="EC" id="2.7.13.3" evidence="3"/>
<accession>A0A0T5YSV3</accession>
<evidence type="ECO:0000256" key="12">
    <source>
        <dbReference type="ARBA" id="ARBA00022777"/>
    </source>
</evidence>
<dbReference type="SMART" id="SM00387">
    <property type="entry name" value="HATPase_c"/>
    <property type="match status" value="1"/>
</dbReference>
<feature type="domain" description="PAS" evidence="20">
    <location>
        <begin position="92"/>
        <end position="153"/>
    </location>
</feature>
<dbReference type="OrthoDB" id="9813151at2"/>
<dbReference type="FunFam" id="3.30.565.10:FF:000032">
    <property type="entry name" value="Phosphate regulon sensor histidine kinase PhoR"/>
    <property type="match status" value="1"/>
</dbReference>
<dbReference type="NCBIfam" id="TIGR02966">
    <property type="entry name" value="phoR_proteo"/>
    <property type="match status" value="1"/>
</dbReference>
<dbReference type="PROSITE" id="PS50112">
    <property type="entry name" value="PAS"/>
    <property type="match status" value="1"/>
</dbReference>
<keyword evidence="16 18" id="KW-0472">Membrane</keyword>
<keyword evidence="15" id="KW-0902">Two-component regulatory system</keyword>
<dbReference type="PANTHER" id="PTHR45453">
    <property type="entry name" value="PHOSPHATE REGULON SENSOR PROTEIN PHOR"/>
    <property type="match status" value="1"/>
</dbReference>
<dbReference type="SUPFAM" id="SSF47384">
    <property type="entry name" value="Homodimeric domain of signal transducing histidine kinase"/>
    <property type="match status" value="1"/>
</dbReference>
<dbReference type="Proteomes" id="UP000051634">
    <property type="component" value="Unassembled WGS sequence"/>
</dbReference>
<dbReference type="InterPro" id="IPR003661">
    <property type="entry name" value="HisK_dim/P_dom"/>
</dbReference>
<keyword evidence="13" id="KW-0067">ATP-binding</keyword>
<dbReference type="GO" id="GO:0006355">
    <property type="term" value="P:regulation of DNA-templated transcription"/>
    <property type="evidence" value="ECO:0007669"/>
    <property type="project" value="InterPro"/>
</dbReference>
<dbReference type="InterPro" id="IPR050351">
    <property type="entry name" value="BphY/WalK/GraS-like"/>
</dbReference>
<dbReference type="EMBL" id="LMXI01000531">
    <property type="protein sequence ID" value="KRT57479.1"/>
    <property type="molecule type" value="Genomic_DNA"/>
</dbReference>
<dbReference type="SMART" id="SM00388">
    <property type="entry name" value="HisKA"/>
    <property type="match status" value="1"/>
</dbReference>
<evidence type="ECO:0000256" key="2">
    <source>
        <dbReference type="ARBA" id="ARBA00004236"/>
    </source>
</evidence>
<evidence type="ECO:0000256" key="16">
    <source>
        <dbReference type="ARBA" id="ARBA00023136"/>
    </source>
</evidence>
<evidence type="ECO:0000256" key="13">
    <source>
        <dbReference type="ARBA" id="ARBA00022840"/>
    </source>
</evidence>
<keyword evidence="5" id="KW-0813">Transport</keyword>
<keyword evidence="9" id="KW-0808">Transferase</keyword>
<dbReference type="GO" id="GO:0004721">
    <property type="term" value="F:phosphoprotein phosphatase activity"/>
    <property type="evidence" value="ECO:0007669"/>
    <property type="project" value="InterPro"/>
</dbReference>
<keyword evidence="12 21" id="KW-0418">Kinase</keyword>
<name>A0A0T5YSV3_9GAMM</name>
<dbReference type="CDD" id="cd00130">
    <property type="entry name" value="PAS"/>
    <property type="match status" value="1"/>
</dbReference>
<evidence type="ECO:0000256" key="14">
    <source>
        <dbReference type="ARBA" id="ARBA00022989"/>
    </source>
</evidence>
<proteinExistence type="predicted"/>
<comment type="function">
    <text evidence="17">Member of the two-component regulatory system PhoR/PhoB involved in the phosphate regulon genes expression. PhoR may function as a membrane-associated protein kinase that phosphorylates PhoB in response to environmental signals.</text>
</comment>
<dbReference type="AlphaFoldDB" id="A0A0T5YSV3"/>
<keyword evidence="6" id="KW-1003">Cell membrane</keyword>
<keyword evidence="7" id="KW-0597">Phosphoprotein</keyword>
<dbReference type="GO" id="GO:0005524">
    <property type="term" value="F:ATP binding"/>
    <property type="evidence" value="ECO:0007669"/>
    <property type="project" value="UniProtKB-KW"/>
</dbReference>
<evidence type="ECO:0000259" key="20">
    <source>
        <dbReference type="PROSITE" id="PS50112"/>
    </source>
</evidence>
<dbReference type="InterPro" id="IPR021766">
    <property type="entry name" value="PhoR_N"/>
</dbReference>
<dbReference type="PRINTS" id="PR00344">
    <property type="entry name" value="BCTRLSENSOR"/>
</dbReference>
<feature type="domain" description="Histidine kinase" evidence="19">
    <location>
        <begin position="215"/>
        <end position="432"/>
    </location>
</feature>
<sequence>MSLHRAGRYREFALVVCVGLLLFAWGVWIDHPALALLCGLVSYLLWHMHNLHRLSLWLDDPKHHEPPSALGGWGEIVHAVEALRERGRKRKRKRKLSRMLSGFHQSTNALPDATVVLNDRGQVEWWNGAASEIFGFRKKRSSDRSLEELIPDSMFRKYLAQGDYSQPLQMPGPLDHKRTLEVRIVPYGKGKRLLQARDVTRLQQLEIVRRDFVANLSHEMRTPLTVIHGYLETLNDAEDPEFSPWCHIINQMYQQTTRMQRIVEDLLLLARLEREDAPQRDEPVDVALLLTTIQSEAEALSGDQHHHIELEIVDDYRLLGVERELDSAFSNLVFNAVRYTPAGGLIRMRWERTEQGACFSVTDSGIGIDPEHIPRLTERFYRVDVARSRRSGGTGLGLAIVKHVLTRHCGELQIESEPGKGSRFSCLFPTSRVLAEGHGEASVYPTTRSRHSS</sequence>
<dbReference type="GO" id="GO:0005886">
    <property type="term" value="C:plasma membrane"/>
    <property type="evidence" value="ECO:0007669"/>
    <property type="project" value="UniProtKB-SubCell"/>
</dbReference>
<dbReference type="RefSeq" id="WP_057955321.1">
    <property type="nucleotide sequence ID" value="NZ_KQ556876.1"/>
</dbReference>
<evidence type="ECO:0000313" key="21">
    <source>
        <dbReference type="EMBL" id="KRT53562.1"/>
    </source>
</evidence>
<evidence type="ECO:0000256" key="11">
    <source>
        <dbReference type="ARBA" id="ARBA00022741"/>
    </source>
</evidence>
<dbReference type="InterPro" id="IPR000014">
    <property type="entry name" value="PAS"/>
</dbReference>
<comment type="catalytic activity">
    <reaction evidence="1">
        <text>ATP + protein L-histidine = ADP + protein N-phospho-L-histidine.</text>
        <dbReference type="EC" id="2.7.13.3"/>
    </reaction>
</comment>
<keyword evidence="10 18" id="KW-0812">Transmembrane</keyword>
<evidence type="ECO:0000256" key="6">
    <source>
        <dbReference type="ARBA" id="ARBA00022475"/>
    </source>
</evidence>
<dbReference type="SUPFAM" id="SSF55785">
    <property type="entry name" value="PYP-like sensor domain (PAS domain)"/>
    <property type="match status" value="1"/>
</dbReference>
<gene>
    <name evidence="21" type="ORF">Ga0074115_106118</name>
    <name evidence="22" type="ORF">Ga0076813_11633</name>
</gene>
<dbReference type="Gene3D" id="3.30.565.10">
    <property type="entry name" value="Histidine kinase-like ATPase, C-terminal domain"/>
    <property type="match status" value="1"/>
</dbReference>
<evidence type="ECO:0000256" key="1">
    <source>
        <dbReference type="ARBA" id="ARBA00000085"/>
    </source>
</evidence>
<dbReference type="InterPro" id="IPR036097">
    <property type="entry name" value="HisK_dim/P_sf"/>
</dbReference>
<dbReference type="InterPro" id="IPR013767">
    <property type="entry name" value="PAS_fold"/>
</dbReference>
<dbReference type="GO" id="GO:0006817">
    <property type="term" value="P:phosphate ion transport"/>
    <property type="evidence" value="ECO:0007669"/>
    <property type="project" value="UniProtKB-KW"/>
</dbReference>
<comment type="subcellular location">
    <subcellularLocation>
        <location evidence="2">Cell membrane</location>
    </subcellularLocation>
</comment>
<dbReference type="Gene3D" id="1.10.287.130">
    <property type="match status" value="1"/>
</dbReference>
<dbReference type="Pfam" id="PF00989">
    <property type="entry name" value="PAS"/>
    <property type="match status" value="1"/>
</dbReference>